<dbReference type="InterPro" id="IPR051531">
    <property type="entry name" value="N-acetyltransferase"/>
</dbReference>
<feature type="domain" description="N-acetyltransferase" evidence="1">
    <location>
        <begin position="9"/>
        <end position="170"/>
    </location>
</feature>
<organism evidence="2 3">
    <name type="scientific">Haloferula luteola</name>
    <dbReference type="NCBI Taxonomy" id="595692"/>
    <lineage>
        <taxon>Bacteria</taxon>
        <taxon>Pseudomonadati</taxon>
        <taxon>Verrucomicrobiota</taxon>
        <taxon>Verrucomicrobiia</taxon>
        <taxon>Verrucomicrobiales</taxon>
        <taxon>Verrucomicrobiaceae</taxon>
        <taxon>Haloferula</taxon>
    </lineage>
</organism>
<dbReference type="PROSITE" id="PS51186">
    <property type="entry name" value="GNAT"/>
    <property type="match status" value="1"/>
</dbReference>
<dbReference type="InterPro" id="IPR016181">
    <property type="entry name" value="Acyl_CoA_acyltransferase"/>
</dbReference>
<keyword evidence="3" id="KW-1185">Reference proteome</keyword>
<dbReference type="SUPFAM" id="SSF55729">
    <property type="entry name" value="Acyl-CoA N-acyltransferases (Nat)"/>
    <property type="match status" value="1"/>
</dbReference>
<dbReference type="PANTHER" id="PTHR43792">
    <property type="entry name" value="GNAT FAMILY, PUTATIVE (AFU_ORTHOLOGUE AFUA_3G00765)-RELATED-RELATED"/>
    <property type="match status" value="1"/>
</dbReference>
<dbReference type="InterPro" id="IPR000182">
    <property type="entry name" value="GNAT_dom"/>
</dbReference>
<proteinExistence type="predicted"/>
<dbReference type="GO" id="GO:0016747">
    <property type="term" value="F:acyltransferase activity, transferring groups other than amino-acyl groups"/>
    <property type="evidence" value="ECO:0007669"/>
    <property type="project" value="InterPro"/>
</dbReference>
<dbReference type="Gene3D" id="3.40.630.30">
    <property type="match status" value="1"/>
</dbReference>
<dbReference type="AlphaFoldDB" id="A0A840V9A7"/>
<comment type="caution">
    <text evidence="2">The sequence shown here is derived from an EMBL/GenBank/DDBJ whole genome shotgun (WGS) entry which is preliminary data.</text>
</comment>
<name>A0A840V9A7_9BACT</name>
<reference evidence="2 3" key="1">
    <citation type="submission" date="2020-08" db="EMBL/GenBank/DDBJ databases">
        <title>Genomic Encyclopedia of Type Strains, Phase IV (KMG-IV): sequencing the most valuable type-strain genomes for metagenomic binning, comparative biology and taxonomic classification.</title>
        <authorList>
            <person name="Goeker M."/>
        </authorList>
    </citation>
    <scope>NUCLEOTIDE SEQUENCE [LARGE SCALE GENOMIC DNA]</scope>
    <source>
        <strain evidence="2 3">YC6886</strain>
    </source>
</reference>
<dbReference type="EMBL" id="JACHFD010000006">
    <property type="protein sequence ID" value="MBB5351288.1"/>
    <property type="molecule type" value="Genomic_DNA"/>
</dbReference>
<dbReference type="Proteomes" id="UP000557717">
    <property type="component" value="Unassembled WGS sequence"/>
</dbReference>
<dbReference type="Pfam" id="PF13302">
    <property type="entry name" value="Acetyltransf_3"/>
    <property type="match status" value="1"/>
</dbReference>
<evidence type="ECO:0000313" key="3">
    <source>
        <dbReference type="Proteomes" id="UP000557717"/>
    </source>
</evidence>
<dbReference type="PANTHER" id="PTHR43792:SF1">
    <property type="entry name" value="N-ACETYLTRANSFERASE DOMAIN-CONTAINING PROTEIN"/>
    <property type="match status" value="1"/>
</dbReference>
<protein>
    <submittedName>
        <fullName evidence="2">RimJ/RimL family protein N-acetyltransferase</fullName>
    </submittedName>
</protein>
<evidence type="ECO:0000313" key="2">
    <source>
        <dbReference type="EMBL" id="MBB5351288.1"/>
    </source>
</evidence>
<accession>A0A840V9A7</accession>
<keyword evidence="2" id="KW-0808">Transferase</keyword>
<dbReference type="RefSeq" id="WP_184017333.1">
    <property type="nucleotide sequence ID" value="NZ_JACHFD010000006.1"/>
</dbReference>
<gene>
    <name evidence="2" type="ORF">HNR46_001524</name>
</gene>
<sequence length="193" mass="22404">MKTFLTSRLKLRPPYEEDIDVITHLLQERRVVEMLSVVPWPYERRHAEEWLTAIRKKEEEGCWETFVIVLRETDALIGAIGLHPEPGKPWGMAGYWLGIDHWGQGYMTEALTEMLRYGFEDLGLRRIEAYHFSGNPASGRVMAKAGMGFEGVQRLRSQRLGELCDRVNYGMIDEDWRAARKSSQTPHESNHEE</sequence>
<evidence type="ECO:0000259" key="1">
    <source>
        <dbReference type="PROSITE" id="PS51186"/>
    </source>
</evidence>